<feature type="transmembrane region" description="Helical" evidence="2">
    <location>
        <begin position="196"/>
        <end position="219"/>
    </location>
</feature>
<feature type="transmembrane region" description="Helical" evidence="2">
    <location>
        <begin position="165"/>
        <end position="184"/>
    </location>
</feature>
<feature type="transmembrane region" description="Helical" evidence="2">
    <location>
        <begin position="253"/>
        <end position="274"/>
    </location>
</feature>
<name>A0ABU0F4E5_9PSEU</name>
<dbReference type="EMBL" id="JAUSUT010000001">
    <property type="protein sequence ID" value="MDQ0382456.1"/>
    <property type="molecule type" value="Genomic_DNA"/>
</dbReference>
<comment type="caution">
    <text evidence="3">The sequence shown here is derived from an EMBL/GenBank/DDBJ whole genome shotgun (WGS) entry which is preliminary data.</text>
</comment>
<feature type="transmembrane region" description="Helical" evidence="2">
    <location>
        <begin position="310"/>
        <end position="331"/>
    </location>
</feature>
<feature type="transmembrane region" description="Helical" evidence="2">
    <location>
        <begin position="29"/>
        <end position="53"/>
    </location>
</feature>
<protein>
    <recommendedName>
        <fullName evidence="5">ABC transporter permease</fullName>
    </recommendedName>
</protein>
<keyword evidence="2" id="KW-0812">Transmembrane</keyword>
<organism evidence="3 4">
    <name type="scientific">Amycolatopsis thermophila</name>
    <dbReference type="NCBI Taxonomy" id="206084"/>
    <lineage>
        <taxon>Bacteria</taxon>
        <taxon>Bacillati</taxon>
        <taxon>Actinomycetota</taxon>
        <taxon>Actinomycetes</taxon>
        <taxon>Pseudonocardiales</taxon>
        <taxon>Pseudonocardiaceae</taxon>
        <taxon>Amycolatopsis</taxon>
    </lineage>
</organism>
<feature type="transmembrane region" description="Helical" evidence="2">
    <location>
        <begin position="225"/>
        <end position="246"/>
    </location>
</feature>
<dbReference type="Proteomes" id="UP001229651">
    <property type="component" value="Unassembled WGS sequence"/>
</dbReference>
<accession>A0ABU0F4E5</accession>
<evidence type="ECO:0000313" key="3">
    <source>
        <dbReference type="EMBL" id="MDQ0382456.1"/>
    </source>
</evidence>
<evidence type="ECO:0000256" key="2">
    <source>
        <dbReference type="SAM" id="Phobius"/>
    </source>
</evidence>
<gene>
    <name evidence="3" type="ORF">FB470_006450</name>
</gene>
<reference evidence="3 4" key="1">
    <citation type="submission" date="2023-07" db="EMBL/GenBank/DDBJ databases">
        <title>Sequencing the genomes of 1000 actinobacteria strains.</title>
        <authorList>
            <person name="Klenk H.-P."/>
        </authorList>
    </citation>
    <scope>NUCLEOTIDE SEQUENCE [LARGE SCALE GENOMIC DNA]</scope>
    <source>
        <strain evidence="3 4">DSM 45805</strain>
    </source>
</reference>
<dbReference type="RefSeq" id="WP_306997659.1">
    <property type="nucleotide sequence ID" value="NZ_JAUSUT010000001.1"/>
</dbReference>
<feature type="region of interest" description="Disordered" evidence="1">
    <location>
        <begin position="395"/>
        <end position="430"/>
    </location>
</feature>
<evidence type="ECO:0008006" key="5">
    <source>
        <dbReference type="Google" id="ProtNLM"/>
    </source>
</evidence>
<sequence length="430" mass="46307">MDDDETDRTGLRRLTGAYRRVYGRLPPPVQLVGLQLWLPVAFIVLFCFCYIAAFHAPKIHQAPAAVAAPAPAVAALQQATGTAVDYRTVADAAAAQAEVRDGSVIGALVDTTGAHPTLYVASAHQYQTATIAQSLFTPVFAAQGKQLTVQDLAPLPPWDSFGMTTMYLMLAWCIGGYMVSMFIGMMGAPLLHRTRVAIIVGGAVVLSLVSNLLAGPAIGAFHGHFWQLTGIAIGWIIAIGLTVNGLSYFAGRFITLPAILLFVFLSIPSSGAAYPTWMLPSFFGDLQHYVVGYGMTEMIKRTLYGVGQPYAFGLLQILCYAAAGVVLMAIGKPFRQRREVRRILAQRTTMMADAQNANREQGLKLRERVLAHYGVPDADSAEDAEDVLAGEELTGDAFSNYGRPLSGLESGPGRDEHRTHAKGRPAPPER</sequence>
<keyword evidence="2" id="KW-0472">Membrane</keyword>
<keyword evidence="2" id="KW-1133">Transmembrane helix</keyword>
<evidence type="ECO:0000256" key="1">
    <source>
        <dbReference type="SAM" id="MobiDB-lite"/>
    </source>
</evidence>
<keyword evidence="4" id="KW-1185">Reference proteome</keyword>
<evidence type="ECO:0000313" key="4">
    <source>
        <dbReference type="Proteomes" id="UP001229651"/>
    </source>
</evidence>
<proteinExistence type="predicted"/>